<evidence type="ECO:0000256" key="7">
    <source>
        <dbReference type="ARBA" id="ARBA00023141"/>
    </source>
</evidence>
<dbReference type="GO" id="GO:0000162">
    <property type="term" value="P:L-tryptophan biosynthetic process"/>
    <property type="evidence" value="ECO:0007669"/>
    <property type="project" value="UniProtKB-UniRule"/>
</dbReference>
<evidence type="ECO:0000256" key="8">
    <source>
        <dbReference type="ARBA" id="ARBA00023235"/>
    </source>
</evidence>
<evidence type="ECO:0000256" key="2">
    <source>
        <dbReference type="ARBA" id="ARBA00004664"/>
    </source>
</evidence>
<comment type="pathway">
    <text evidence="2 9">Amino-acid biosynthesis; L-tryptophan biosynthesis; L-tryptophan from chorismate: step 3/5.</text>
</comment>
<keyword evidence="6 9" id="KW-0822">Tryptophan biosynthesis</keyword>
<comment type="similarity">
    <text evidence="9">Belongs to the TrpF family.</text>
</comment>
<evidence type="ECO:0000256" key="5">
    <source>
        <dbReference type="ARBA" id="ARBA00022605"/>
    </source>
</evidence>
<dbReference type="EC" id="5.3.1.24" evidence="3 9"/>
<dbReference type="Gene3D" id="3.20.20.70">
    <property type="entry name" value="Aldolase class I"/>
    <property type="match status" value="1"/>
</dbReference>
<dbReference type="GO" id="GO:0004640">
    <property type="term" value="F:phosphoribosylanthranilate isomerase activity"/>
    <property type="evidence" value="ECO:0007669"/>
    <property type="project" value="UniProtKB-UniRule"/>
</dbReference>
<dbReference type="InterPro" id="IPR001240">
    <property type="entry name" value="PRAI_dom"/>
</dbReference>
<reference evidence="11" key="1">
    <citation type="journal article" date="2020" name="mSystems">
        <title>Genome- and Community-Level Interaction Insights into Carbon Utilization and Element Cycling Functions of Hydrothermarchaeota in Hydrothermal Sediment.</title>
        <authorList>
            <person name="Zhou Z."/>
            <person name="Liu Y."/>
            <person name="Xu W."/>
            <person name="Pan J."/>
            <person name="Luo Z.H."/>
            <person name="Li M."/>
        </authorList>
    </citation>
    <scope>NUCLEOTIDE SEQUENCE [LARGE SCALE GENOMIC DNA]</scope>
    <source>
        <strain evidence="11">SpSt-747</strain>
    </source>
</reference>
<protein>
    <recommendedName>
        <fullName evidence="4 9">N-(5'-phosphoribosyl)anthranilate isomerase</fullName>
        <shortName evidence="9">PRAI</shortName>
        <ecNumber evidence="3 9">5.3.1.24</ecNumber>
    </recommendedName>
</protein>
<comment type="caution">
    <text evidence="11">The sequence shown here is derived from an EMBL/GenBank/DDBJ whole genome shotgun (WGS) entry which is preliminary data.</text>
</comment>
<evidence type="ECO:0000256" key="1">
    <source>
        <dbReference type="ARBA" id="ARBA00001164"/>
    </source>
</evidence>
<evidence type="ECO:0000256" key="9">
    <source>
        <dbReference type="HAMAP-Rule" id="MF_00135"/>
    </source>
</evidence>
<accession>A0A7V3YGU4</accession>
<dbReference type="InterPro" id="IPR044643">
    <property type="entry name" value="TrpF_fam"/>
</dbReference>
<dbReference type="PANTHER" id="PTHR42894">
    <property type="entry name" value="N-(5'-PHOSPHORIBOSYL)ANTHRANILATE ISOMERASE"/>
    <property type="match status" value="1"/>
</dbReference>
<keyword evidence="7 9" id="KW-0057">Aromatic amino acid biosynthesis</keyword>
<dbReference type="CDD" id="cd00405">
    <property type="entry name" value="PRAI"/>
    <property type="match status" value="1"/>
</dbReference>
<comment type="catalytic activity">
    <reaction evidence="1 9">
        <text>N-(5-phospho-beta-D-ribosyl)anthranilate = 1-(2-carboxyphenylamino)-1-deoxy-D-ribulose 5-phosphate</text>
        <dbReference type="Rhea" id="RHEA:21540"/>
        <dbReference type="ChEBI" id="CHEBI:18277"/>
        <dbReference type="ChEBI" id="CHEBI:58613"/>
        <dbReference type="EC" id="5.3.1.24"/>
    </reaction>
</comment>
<evidence type="ECO:0000256" key="4">
    <source>
        <dbReference type="ARBA" id="ARBA00022272"/>
    </source>
</evidence>
<dbReference type="UniPathway" id="UPA00035">
    <property type="reaction ID" value="UER00042"/>
</dbReference>
<proteinExistence type="inferred from homology"/>
<gene>
    <name evidence="9" type="primary">trpF</name>
    <name evidence="11" type="ORF">ENV30_06005</name>
</gene>
<dbReference type="EMBL" id="DTFV01000085">
    <property type="protein sequence ID" value="HGI30844.1"/>
    <property type="molecule type" value="Genomic_DNA"/>
</dbReference>
<name>A0A7V3YGU4_9BACT</name>
<keyword evidence="8 9" id="KW-0413">Isomerase</keyword>
<dbReference type="InterPro" id="IPR013785">
    <property type="entry name" value="Aldolase_TIM"/>
</dbReference>
<dbReference type="AlphaFoldDB" id="A0A7V3YGU4"/>
<dbReference type="Pfam" id="PF00697">
    <property type="entry name" value="PRAI"/>
    <property type="match status" value="1"/>
</dbReference>
<evidence type="ECO:0000259" key="10">
    <source>
        <dbReference type="Pfam" id="PF00697"/>
    </source>
</evidence>
<evidence type="ECO:0000313" key="11">
    <source>
        <dbReference type="EMBL" id="HGI30844.1"/>
    </source>
</evidence>
<dbReference type="SUPFAM" id="SSF51366">
    <property type="entry name" value="Ribulose-phoshate binding barrel"/>
    <property type="match status" value="1"/>
</dbReference>
<evidence type="ECO:0000256" key="3">
    <source>
        <dbReference type="ARBA" id="ARBA00012572"/>
    </source>
</evidence>
<dbReference type="HAMAP" id="MF_00135">
    <property type="entry name" value="PRAI"/>
    <property type="match status" value="1"/>
</dbReference>
<sequence>MPAVKVCGITQAEDALALTFLGVWALGFIFVPESPRFVHPETVREIVERLRGKVLTVGVFQNSSIREVQGIRDFCGLDLVQLHGDEDPAFCERLGGRVIKAFGVGEGFSLKEVEEYLPRVSYVLFDTLKGGRRGGTGEVFRWEVVAPFISAAPCPAIVAGGLTLENIPHLLRVFRPFALDVNSGFEIAPGRKDIRKVRELLGLLRGR</sequence>
<dbReference type="InterPro" id="IPR011060">
    <property type="entry name" value="RibuloseP-bd_barrel"/>
</dbReference>
<feature type="domain" description="N-(5'phosphoribosyl) anthranilate isomerase (PRAI)" evidence="10">
    <location>
        <begin position="4"/>
        <end position="200"/>
    </location>
</feature>
<organism evidence="11">
    <name type="scientific">Candidatus Caldatribacterium californiense</name>
    <dbReference type="NCBI Taxonomy" id="1454726"/>
    <lineage>
        <taxon>Bacteria</taxon>
        <taxon>Pseudomonadati</taxon>
        <taxon>Atribacterota</taxon>
        <taxon>Atribacteria</taxon>
        <taxon>Atribacterales</taxon>
        <taxon>Candidatus Caldatribacteriaceae</taxon>
        <taxon>Candidatus Caldatribacterium</taxon>
    </lineage>
</organism>
<evidence type="ECO:0000256" key="6">
    <source>
        <dbReference type="ARBA" id="ARBA00022822"/>
    </source>
</evidence>
<dbReference type="PANTHER" id="PTHR42894:SF1">
    <property type="entry name" value="N-(5'-PHOSPHORIBOSYL)ANTHRANILATE ISOMERASE"/>
    <property type="match status" value="1"/>
</dbReference>
<keyword evidence="5 9" id="KW-0028">Amino-acid biosynthesis</keyword>